<dbReference type="InterPro" id="IPR004559">
    <property type="entry name" value="HemW-like"/>
</dbReference>
<comment type="caution">
    <text evidence="12">The sequence shown here is derived from an EMBL/GenBank/DDBJ whole genome shotgun (WGS) entry which is preliminary data.</text>
</comment>
<dbReference type="GO" id="GO:0051539">
    <property type="term" value="F:4 iron, 4 sulfur cluster binding"/>
    <property type="evidence" value="ECO:0007669"/>
    <property type="project" value="UniProtKB-UniRule"/>
</dbReference>
<dbReference type="InterPro" id="IPR013785">
    <property type="entry name" value="Aldolase_TIM"/>
</dbReference>
<dbReference type="AlphaFoldDB" id="A0A7W3PEY3"/>
<keyword evidence="6 9" id="KW-0408">Iron</keyword>
<dbReference type="SFLD" id="SFLDS00029">
    <property type="entry name" value="Radical_SAM"/>
    <property type="match status" value="1"/>
</dbReference>
<dbReference type="Proteomes" id="UP000540568">
    <property type="component" value="Unassembled WGS sequence"/>
</dbReference>
<dbReference type="PROSITE" id="PS51918">
    <property type="entry name" value="RADICAL_SAM"/>
    <property type="match status" value="1"/>
</dbReference>
<keyword evidence="8 9" id="KW-0143">Chaperone</keyword>
<feature type="domain" description="Radical SAM core" evidence="11">
    <location>
        <begin position="26"/>
        <end position="277"/>
    </location>
</feature>
<evidence type="ECO:0000259" key="11">
    <source>
        <dbReference type="PROSITE" id="PS51918"/>
    </source>
</evidence>
<evidence type="ECO:0000256" key="3">
    <source>
        <dbReference type="ARBA" id="ARBA00022617"/>
    </source>
</evidence>
<keyword evidence="5 9" id="KW-0479">Metal-binding</keyword>
<evidence type="ECO:0000256" key="1">
    <source>
        <dbReference type="ARBA" id="ARBA00006100"/>
    </source>
</evidence>
<dbReference type="PANTHER" id="PTHR13932">
    <property type="entry name" value="COPROPORPHYRINIGEN III OXIDASE"/>
    <property type="match status" value="1"/>
</dbReference>
<comment type="subcellular location">
    <subcellularLocation>
        <location evidence="9">Cytoplasm</location>
    </subcellularLocation>
</comment>
<dbReference type="SFLD" id="SFLDG01082">
    <property type="entry name" value="B12-binding_domain_containing"/>
    <property type="match status" value="1"/>
</dbReference>
<gene>
    <name evidence="12" type="ORF">FHX71_003511</name>
</gene>
<evidence type="ECO:0000256" key="9">
    <source>
        <dbReference type="RuleBase" id="RU364116"/>
    </source>
</evidence>
<dbReference type="GO" id="GO:0006779">
    <property type="term" value="P:porphyrin-containing compound biosynthetic process"/>
    <property type="evidence" value="ECO:0007669"/>
    <property type="project" value="InterPro"/>
</dbReference>
<accession>A0A7W3PEY3</accession>
<keyword evidence="9" id="KW-0004">4Fe-4S</keyword>
<dbReference type="InterPro" id="IPR034505">
    <property type="entry name" value="Coproporphyrinogen-III_oxidase"/>
</dbReference>
<evidence type="ECO:0000256" key="10">
    <source>
        <dbReference type="SAM" id="MobiDB-lite"/>
    </source>
</evidence>
<evidence type="ECO:0000313" key="12">
    <source>
        <dbReference type="EMBL" id="MBA8809535.1"/>
    </source>
</evidence>
<evidence type="ECO:0000256" key="2">
    <source>
        <dbReference type="ARBA" id="ARBA00017228"/>
    </source>
</evidence>
<keyword evidence="3 9" id="KW-0349">Heme</keyword>
<dbReference type="EMBL" id="JACGWV010000002">
    <property type="protein sequence ID" value="MBA8809535.1"/>
    <property type="molecule type" value="Genomic_DNA"/>
</dbReference>
<dbReference type="RefSeq" id="WP_182618809.1">
    <property type="nucleotide sequence ID" value="NZ_BAAATF010000011.1"/>
</dbReference>
<dbReference type="GO" id="GO:0004109">
    <property type="term" value="F:coproporphyrinogen oxidase activity"/>
    <property type="evidence" value="ECO:0007669"/>
    <property type="project" value="InterPro"/>
</dbReference>
<dbReference type="GO" id="GO:0046872">
    <property type="term" value="F:metal ion binding"/>
    <property type="evidence" value="ECO:0007669"/>
    <property type="project" value="UniProtKB-UniRule"/>
</dbReference>
<keyword evidence="9" id="KW-0963">Cytoplasm</keyword>
<evidence type="ECO:0000256" key="8">
    <source>
        <dbReference type="ARBA" id="ARBA00023186"/>
    </source>
</evidence>
<dbReference type="InterPro" id="IPR006638">
    <property type="entry name" value="Elp3/MiaA/NifB-like_rSAM"/>
</dbReference>
<comment type="similarity">
    <text evidence="1">Belongs to the anaerobic coproporphyrinogen-III oxidase family. HemW subfamily.</text>
</comment>
<name>A0A7W3PEY3_9MICO</name>
<dbReference type="GO" id="GO:0005737">
    <property type="term" value="C:cytoplasm"/>
    <property type="evidence" value="ECO:0007669"/>
    <property type="project" value="UniProtKB-SubCell"/>
</dbReference>
<keyword evidence="12" id="KW-0560">Oxidoreductase</keyword>
<dbReference type="SMART" id="SM00729">
    <property type="entry name" value="Elp3"/>
    <property type="match status" value="1"/>
</dbReference>
<dbReference type="NCBIfam" id="TIGR00539">
    <property type="entry name" value="hemN_rel"/>
    <property type="match status" value="1"/>
</dbReference>
<evidence type="ECO:0000313" key="13">
    <source>
        <dbReference type="Proteomes" id="UP000540568"/>
    </source>
</evidence>
<sequence length="451" mass="47162">MPALPPGIPVPDDGGLPAWARPSGAVATAAPFGVYVHVPFCTVRCGYCDFNTYTASELGGGANQAAYATTALREVSLARQVLADAGRTPAAVSTVFFGGGTPTMLPAEDLARVLTGIGDAWGLADPSTGSGQAVEVTTEANPDSVTPESLRVLADAGFTRVSFGMQSAVPHVLATLERTHDPLRIPDVVRWAKDAGLDVSLDLIYGTPGESLDDWRTSVEAALATGVDHVSAYALVVEPGTKMAAQVRRGEVTLPDEDDQAAKYELADDLITAAGLRWYEVSNWSRPGHECRHNVGYWRGDDWWGVGPGAHSYVSAPSSSVPAPAPDAASGETTTDGEPSGEPPAGVRWWNVKHPRAYATRLEAGHSPGAGRELLTREEAHLERVMLGVRLREGLDLGVLSAPGRTAVAGLVARGLLDGHAAVGAGGVPPRALLTRRGRLLADAVVRDLTA</sequence>
<evidence type="ECO:0000256" key="4">
    <source>
        <dbReference type="ARBA" id="ARBA00022691"/>
    </source>
</evidence>
<dbReference type="SUPFAM" id="SSF102114">
    <property type="entry name" value="Radical SAM enzymes"/>
    <property type="match status" value="1"/>
</dbReference>
<dbReference type="SFLD" id="SFLDF00562">
    <property type="entry name" value="HemN-like__clustered_with_heat"/>
    <property type="match status" value="1"/>
</dbReference>
<feature type="region of interest" description="Disordered" evidence="10">
    <location>
        <begin position="314"/>
        <end position="348"/>
    </location>
</feature>
<evidence type="ECO:0000256" key="7">
    <source>
        <dbReference type="ARBA" id="ARBA00023014"/>
    </source>
</evidence>
<reference evidence="12 13" key="1">
    <citation type="submission" date="2020-07" db="EMBL/GenBank/DDBJ databases">
        <title>Sequencing the genomes of 1000 actinobacteria strains.</title>
        <authorList>
            <person name="Klenk H.-P."/>
        </authorList>
    </citation>
    <scope>NUCLEOTIDE SEQUENCE [LARGE SCALE GENOMIC DNA]</scope>
    <source>
        <strain evidence="12 13">DSM 44121</strain>
    </source>
</reference>
<feature type="compositionally biased region" description="Low complexity" evidence="10">
    <location>
        <begin position="314"/>
        <end position="330"/>
    </location>
</feature>
<dbReference type="InterPro" id="IPR007197">
    <property type="entry name" value="rSAM"/>
</dbReference>
<dbReference type="PANTHER" id="PTHR13932:SF5">
    <property type="entry name" value="RADICAL S-ADENOSYL METHIONINE DOMAIN-CONTAINING PROTEIN 1, MITOCHONDRIAL"/>
    <property type="match status" value="1"/>
</dbReference>
<dbReference type="SFLD" id="SFLDG01065">
    <property type="entry name" value="anaerobic_coproporphyrinogen-I"/>
    <property type="match status" value="1"/>
</dbReference>
<dbReference type="CDD" id="cd01335">
    <property type="entry name" value="Radical_SAM"/>
    <property type="match status" value="1"/>
</dbReference>
<evidence type="ECO:0000256" key="5">
    <source>
        <dbReference type="ARBA" id="ARBA00022723"/>
    </source>
</evidence>
<dbReference type="Gene3D" id="3.20.20.70">
    <property type="entry name" value="Aldolase class I"/>
    <property type="match status" value="1"/>
</dbReference>
<keyword evidence="7 9" id="KW-0411">Iron-sulfur</keyword>
<proteinExistence type="inferred from homology"/>
<keyword evidence="13" id="KW-1185">Reference proteome</keyword>
<evidence type="ECO:0000256" key="6">
    <source>
        <dbReference type="ARBA" id="ARBA00023004"/>
    </source>
</evidence>
<dbReference type="Pfam" id="PF04055">
    <property type="entry name" value="Radical_SAM"/>
    <property type="match status" value="1"/>
</dbReference>
<organism evidence="12 13">
    <name type="scientific">Promicromonospora sukumoe</name>
    <dbReference type="NCBI Taxonomy" id="88382"/>
    <lineage>
        <taxon>Bacteria</taxon>
        <taxon>Bacillati</taxon>
        <taxon>Actinomycetota</taxon>
        <taxon>Actinomycetes</taxon>
        <taxon>Micrococcales</taxon>
        <taxon>Promicromonosporaceae</taxon>
        <taxon>Promicromonospora</taxon>
    </lineage>
</organism>
<keyword evidence="4 9" id="KW-0949">S-adenosyl-L-methionine</keyword>
<dbReference type="InterPro" id="IPR058240">
    <property type="entry name" value="rSAM_sf"/>
</dbReference>
<protein>
    <recommendedName>
        <fullName evidence="2 9">Heme chaperone HemW</fullName>
    </recommendedName>
</protein>
<comment type="function">
    <text evidence="9">Probably acts as a heme chaperone, transferring heme to an unknown acceptor. Binds one molecule of heme per monomer, possibly covalently. Binds 1 [4Fe-4S] cluster. The cluster is coordinated with 3 cysteines and an exchangeable S-adenosyl-L-methionine.</text>
</comment>